<sequence>MKWIPGNSRTEQRKCIDLFWKINHEYLNPNGLPITIGDFGTLDKKTGGFQREGNIFEHLESRDIMAKHDWKDPRNTTSMECIFRCTSNVRRFDLPFGVGGLRARDRGLTGVVDGNVSAQFQFDTERGVLLCMRSVKYSMLPIVETWVRKLEKIPVFKAKGIVTETYTCSQYDLCMNHKGKRGVGVTTSASIPIPVAPAISASANTGFNISGSTASGSVWQGTKNAESDSFVPMYRLKALRGGSVSRGTPLEEILVQDFPRPWNELDDDGKDIFDSDSDNSDADSDA</sequence>
<comment type="caution">
    <text evidence="2">The sequence shown here is derived from an EMBL/GenBank/DDBJ whole genome shotgun (WGS) entry which is preliminary data.</text>
</comment>
<name>A0AA39NCI4_ARMTA</name>
<proteinExistence type="predicted"/>
<protein>
    <submittedName>
        <fullName evidence="2">Uncharacterized protein</fullName>
    </submittedName>
</protein>
<dbReference type="Proteomes" id="UP001175211">
    <property type="component" value="Unassembled WGS sequence"/>
</dbReference>
<dbReference type="EMBL" id="JAUEPS010000008">
    <property type="protein sequence ID" value="KAK0462983.1"/>
    <property type="molecule type" value="Genomic_DNA"/>
</dbReference>
<feature type="region of interest" description="Disordered" evidence="1">
    <location>
        <begin position="259"/>
        <end position="286"/>
    </location>
</feature>
<dbReference type="RefSeq" id="XP_060334449.1">
    <property type="nucleotide sequence ID" value="XM_060469356.1"/>
</dbReference>
<keyword evidence="3" id="KW-1185">Reference proteome</keyword>
<dbReference type="GeneID" id="85352904"/>
<evidence type="ECO:0000313" key="3">
    <source>
        <dbReference type="Proteomes" id="UP001175211"/>
    </source>
</evidence>
<dbReference type="AlphaFoldDB" id="A0AA39NCI4"/>
<organism evidence="2 3">
    <name type="scientific">Armillaria tabescens</name>
    <name type="common">Ringless honey mushroom</name>
    <name type="synonym">Agaricus tabescens</name>
    <dbReference type="NCBI Taxonomy" id="1929756"/>
    <lineage>
        <taxon>Eukaryota</taxon>
        <taxon>Fungi</taxon>
        <taxon>Dikarya</taxon>
        <taxon>Basidiomycota</taxon>
        <taxon>Agaricomycotina</taxon>
        <taxon>Agaricomycetes</taxon>
        <taxon>Agaricomycetidae</taxon>
        <taxon>Agaricales</taxon>
        <taxon>Marasmiineae</taxon>
        <taxon>Physalacriaceae</taxon>
        <taxon>Desarmillaria</taxon>
    </lineage>
</organism>
<reference evidence="2" key="1">
    <citation type="submission" date="2023-06" db="EMBL/GenBank/DDBJ databases">
        <authorList>
            <consortium name="Lawrence Berkeley National Laboratory"/>
            <person name="Ahrendt S."/>
            <person name="Sahu N."/>
            <person name="Indic B."/>
            <person name="Wong-Bajracharya J."/>
            <person name="Merenyi Z."/>
            <person name="Ke H.-M."/>
            <person name="Monk M."/>
            <person name="Kocsube S."/>
            <person name="Drula E."/>
            <person name="Lipzen A."/>
            <person name="Balint B."/>
            <person name="Henrissat B."/>
            <person name="Andreopoulos B."/>
            <person name="Martin F.M."/>
            <person name="Harder C.B."/>
            <person name="Rigling D."/>
            <person name="Ford K.L."/>
            <person name="Foster G.D."/>
            <person name="Pangilinan J."/>
            <person name="Papanicolaou A."/>
            <person name="Barry K."/>
            <person name="LaButti K."/>
            <person name="Viragh M."/>
            <person name="Koriabine M."/>
            <person name="Yan M."/>
            <person name="Riley R."/>
            <person name="Champramary S."/>
            <person name="Plett K.L."/>
            <person name="Tsai I.J."/>
            <person name="Slot J."/>
            <person name="Sipos G."/>
            <person name="Plett J."/>
            <person name="Nagy L.G."/>
            <person name="Grigoriev I.V."/>
        </authorList>
    </citation>
    <scope>NUCLEOTIDE SEQUENCE</scope>
    <source>
        <strain evidence="2">CCBAS 213</strain>
    </source>
</reference>
<gene>
    <name evidence="2" type="ORF">EV420DRAFT_1476750</name>
</gene>
<evidence type="ECO:0000313" key="2">
    <source>
        <dbReference type="EMBL" id="KAK0462983.1"/>
    </source>
</evidence>
<accession>A0AA39NCI4</accession>
<evidence type="ECO:0000256" key="1">
    <source>
        <dbReference type="SAM" id="MobiDB-lite"/>
    </source>
</evidence>
<feature type="compositionally biased region" description="Acidic residues" evidence="1">
    <location>
        <begin position="264"/>
        <end position="286"/>
    </location>
</feature>